<dbReference type="PANTHER" id="PTHR24305:SF166">
    <property type="entry name" value="CYTOCHROME P450 12A4, MITOCHONDRIAL-RELATED"/>
    <property type="match status" value="1"/>
</dbReference>
<evidence type="ECO:0000256" key="13">
    <source>
        <dbReference type="PIRSR" id="PIRSR602401-1"/>
    </source>
</evidence>
<accession>A0A8H6XQ98</accession>
<dbReference type="PRINTS" id="PR00385">
    <property type="entry name" value="P450"/>
</dbReference>
<dbReference type="InterPro" id="IPR036396">
    <property type="entry name" value="Cyt_P450_sf"/>
</dbReference>
<evidence type="ECO:0000256" key="2">
    <source>
        <dbReference type="ARBA" id="ARBA00004370"/>
    </source>
</evidence>
<comment type="pathway">
    <text evidence="3">Secondary metabolite biosynthesis; terpenoid biosynthesis.</text>
</comment>
<dbReference type="PRINTS" id="PR00463">
    <property type="entry name" value="EP450I"/>
</dbReference>
<evidence type="ECO:0000256" key="5">
    <source>
        <dbReference type="ARBA" id="ARBA00022617"/>
    </source>
</evidence>
<keyword evidence="11" id="KW-0503">Monooxygenase</keyword>
<evidence type="ECO:0000256" key="6">
    <source>
        <dbReference type="ARBA" id="ARBA00022692"/>
    </source>
</evidence>
<organism evidence="14 15">
    <name type="scientific">Mycena sanguinolenta</name>
    <dbReference type="NCBI Taxonomy" id="230812"/>
    <lineage>
        <taxon>Eukaryota</taxon>
        <taxon>Fungi</taxon>
        <taxon>Dikarya</taxon>
        <taxon>Basidiomycota</taxon>
        <taxon>Agaricomycotina</taxon>
        <taxon>Agaricomycetes</taxon>
        <taxon>Agaricomycetidae</taxon>
        <taxon>Agaricales</taxon>
        <taxon>Marasmiineae</taxon>
        <taxon>Mycenaceae</taxon>
        <taxon>Mycena</taxon>
    </lineage>
</organism>
<evidence type="ECO:0000256" key="9">
    <source>
        <dbReference type="ARBA" id="ARBA00023002"/>
    </source>
</evidence>
<dbReference type="Proteomes" id="UP000623467">
    <property type="component" value="Unassembled WGS sequence"/>
</dbReference>
<name>A0A8H6XQ98_9AGAR</name>
<keyword evidence="8" id="KW-1133">Transmembrane helix</keyword>
<dbReference type="GO" id="GO:0005506">
    <property type="term" value="F:iron ion binding"/>
    <property type="evidence" value="ECO:0007669"/>
    <property type="project" value="InterPro"/>
</dbReference>
<proteinExistence type="inferred from homology"/>
<dbReference type="GO" id="GO:0016705">
    <property type="term" value="F:oxidoreductase activity, acting on paired donors, with incorporation or reduction of molecular oxygen"/>
    <property type="evidence" value="ECO:0007669"/>
    <property type="project" value="InterPro"/>
</dbReference>
<dbReference type="GO" id="GO:0016020">
    <property type="term" value="C:membrane"/>
    <property type="evidence" value="ECO:0007669"/>
    <property type="project" value="UniProtKB-SubCell"/>
</dbReference>
<comment type="similarity">
    <text evidence="4">Belongs to the cytochrome P450 family.</text>
</comment>
<reference evidence="14" key="1">
    <citation type="submission" date="2020-05" db="EMBL/GenBank/DDBJ databases">
        <title>Mycena genomes resolve the evolution of fungal bioluminescence.</title>
        <authorList>
            <person name="Tsai I.J."/>
        </authorList>
    </citation>
    <scope>NUCLEOTIDE SEQUENCE</scope>
    <source>
        <strain evidence="14">160909Yilan</strain>
    </source>
</reference>
<dbReference type="GO" id="GO:0020037">
    <property type="term" value="F:heme binding"/>
    <property type="evidence" value="ECO:0007669"/>
    <property type="project" value="InterPro"/>
</dbReference>
<evidence type="ECO:0000256" key="7">
    <source>
        <dbReference type="ARBA" id="ARBA00022723"/>
    </source>
</evidence>
<evidence type="ECO:0000256" key="10">
    <source>
        <dbReference type="ARBA" id="ARBA00023004"/>
    </source>
</evidence>
<evidence type="ECO:0000313" key="14">
    <source>
        <dbReference type="EMBL" id="KAF7344511.1"/>
    </source>
</evidence>
<evidence type="ECO:0000256" key="11">
    <source>
        <dbReference type="ARBA" id="ARBA00023033"/>
    </source>
</evidence>
<dbReference type="Gene3D" id="1.10.630.10">
    <property type="entry name" value="Cytochrome P450"/>
    <property type="match status" value="1"/>
</dbReference>
<dbReference type="CDD" id="cd11069">
    <property type="entry name" value="CYP_FUM15-like"/>
    <property type="match status" value="1"/>
</dbReference>
<dbReference type="InterPro" id="IPR050121">
    <property type="entry name" value="Cytochrome_P450_monoxygenase"/>
</dbReference>
<dbReference type="InterPro" id="IPR001128">
    <property type="entry name" value="Cyt_P450"/>
</dbReference>
<dbReference type="SUPFAM" id="SSF48264">
    <property type="entry name" value="Cytochrome P450"/>
    <property type="match status" value="1"/>
</dbReference>
<dbReference type="PANTHER" id="PTHR24305">
    <property type="entry name" value="CYTOCHROME P450"/>
    <property type="match status" value="1"/>
</dbReference>
<dbReference type="OrthoDB" id="1470350at2759"/>
<dbReference type="AlphaFoldDB" id="A0A8H6XQ98"/>
<evidence type="ECO:0000256" key="3">
    <source>
        <dbReference type="ARBA" id="ARBA00004721"/>
    </source>
</evidence>
<gene>
    <name evidence="14" type="ORF">MSAN_01933000</name>
</gene>
<keyword evidence="10 13" id="KW-0408">Iron</keyword>
<comment type="cofactor">
    <cofactor evidence="1 13">
        <name>heme</name>
        <dbReference type="ChEBI" id="CHEBI:30413"/>
    </cofactor>
</comment>
<dbReference type="EMBL" id="JACAZH010000021">
    <property type="protein sequence ID" value="KAF7344511.1"/>
    <property type="molecule type" value="Genomic_DNA"/>
</dbReference>
<keyword evidence="9" id="KW-0560">Oxidoreductase</keyword>
<comment type="caution">
    <text evidence="14">The sequence shown here is derived from an EMBL/GenBank/DDBJ whole genome shotgun (WGS) entry which is preliminary data.</text>
</comment>
<dbReference type="Pfam" id="PF00067">
    <property type="entry name" value="p450"/>
    <property type="match status" value="1"/>
</dbReference>
<keyword evidence="5 13" id="KW-0349">Heme</keyword>
<dbReference type="InterPro" id="IPR002401">
    <property type="entry name" value="Cyt_P450_E_grp-I"/>
</dbReference>
<evidence type="ECO:0000256" key="8">
    <source>
        <dbReference type="ARBA" id="ARBA00022989"/>
    </source>
</evidence>
<keyword evidence="6" id="KW-0812">Transmembrane</keyword>
<keyword evidence="15" id="KW-1185">Reference proteome</keyword>
<keyword evidence="12" id="KW-0472">Membrane</keyword>
<evidence type="ECO:0000256" key="4">
    <source>
        <dbReference type="ARBA" id="ARBA00010617"/>
    </source>
</evidence>
<keyword evidence="7 13" id="KW-0479">Metal-binding</keyword>
<dbReference type="GO" id="GO:0004497">
    <property type="term" value="F:monooxygenase activity"/>
    <property type="evidence" value="ECO:0007669"/>
    <property type="project" value="UniProtKB-KW"/>
</dbReference>
<sequence length="499" mass="56190">MVLARNLRQVFSPNAWDYHQELVENYRGVIRIDGLLGEKQLYIYDPKSLHQILVKDQDIFEEPAYVIKGTRVSFGEGLLSTLGEQHRKQRKILNPVFSVAHLRQMVPIFFDVGKRLRAALEARVQQGPREIDLLVWMTRTALELIGQAGLGHRFDDLVTDEVPAYIRSAKEMQTTMHKMYLAARYIMPHVANIGSPKFRRFVVNLIPWKTLHDGRDIVDTMYGTAVDIYNIKKKALETGDEAVKGRIEGKDLISVLMKDNSNASSDDRLSENEIIAQLNTLLFAATDTTSSALSRTLHVLAQRPDVQEKLRQEIRSARHEGDELSYNDLESLEYLDAVCRETLRLYPPVAFVVRTVRQDVALTTSTPITVNGSPVTEIPVPAETGIFVSILSANRNPAVWGPDVLEWKPERWLSPLPQSVIDAKVPGIYANLMTFIGGGRACIGFKFSQLEMKVVLCLLVERFKFSLSDKEISWSMGSIAVPSVDGNKHQLPLKVELAA</sequence>
<comment type="subcellular location">
    <subcellularLocation>
        <location evidence="2">Membrane</location>
    </subcellularLocation>
</comment>
<protein>
    <submittedName>
        <fullName evidence="14">Rint-1 family protein</fullName>
    </submittedName>
</protein>
<evidence type="ECO:0000313" key="15">
    <source>
        <dbReference type="Proteomes" id="UP000623467"/>
    </source>
</evidence>
<evidence type="ECO:0000256" key="1">
    <source>
        <dbReference type="ARBA" id="ARBA00001971"/>
    </source>
</evidence>
<evidence type="ECO:0000256" key="12">
    <source>
        <dbReference type="ARBA" id="ARBA00023136"/>
    </source>
</evidence>
<feature type="binding site" description="axial binding residue" evidence="13">
    <location>
        <position position="442"/>
    </location>
    <ligand>
        <name>heme</name>
        <dbReference type="ChEBI" id="CHEBI:30413"/>
    </ligand>
    <ligandPart>
        <name>Fe</name>
        <dbReference type="ChEBI" id="CHEBI:18248"/>
    </ligandPart>
</feature>